<accession>A0A1U9Z2M2</accession>
<proteinExistence type="inferred from homology"/>
<keyword evidence="10" id="KW-1185">Reference proteome</keyword>
<evidence type="ECO:0000313" key="10">
    <source>
        <dbReference type="Proteomes" id="UP000191135"/>
    </source>
</evidence>
<dbReference type="InterPro" id="IPR050390">
    <property type="entry name" value="C5-Methyltransferase"/>
</dbReference>
<dbReference type="NCBIfam" id="TIGR00675">
    <property type="entry name" value="dcm"/>
    <property type="match status" value="1"/>
</dbReference>
<dbReference type="InterPro" id="IPR029063">
    <property type="entry name" value="SAM-dependent_MTases_sf"/>
</dbReference>
<dbReference type="RefSeq" id="WP_085986578.1">
    <property type="nucleotide sequence ID" value="NZ_AQWH01000023.1"/>
</dbReference>
<sequence length="352" mass="38611">MINVVDFFCGCGGTSAGLRAAGMNIVAGIDIDAQAGQTYASNFPTARFLMKDIQTFDPSELQSILGGYQGKLLFAACAPCQPFTKQHTHKKVGDNRRQLLDHFHKFVRDLSPDYLLLENVPGLQKIASTDGPLGRFVALLKELKYSFDIKVISSQDYGVPQIRKRLVLIASKVGDIRVPVATHDGSEERPYLTVWDCIGDLPPIEAGGIHHSVPNHQAANLSDLNKERIRNTPINGGRMDWPADLGLRCHQGHSGHTDVYGRMSKDRPASALSTRCISLSNGRYGHPTQDRAISVREAARLQTFPDDFQFQGTLISMARQIGNAVPVKLAEAMGREVTRHLALTDNEAVENG</sequence>
<name>A0A1U9Z2M2_9HYPH</name>
<evidence type="ECO:0000256" key="8">
    <source>
        <dbReference type="RuleBase" id="RU000416"/>
    </source>
</evidence>
<evidence type="ECO:0000256" key="5">
    <source>
        <dbReference type="ARBA" id="ARBA00022747"/>
    </source>
</evidence>
<dbReference type="Proteomes" id="UP000191135">
    <property type="component" value="Chromosome"/>
</dbReference>
<dbReference type="Gene3D" id="3.40.50.150">
    <property type="entry name" value="Vaccinia Virus protein VP39"/>
    <property type="match status" value="1"/>
</dbReference>
<feature type="active site" evidence="7">
    <location>
        <position position="80"/>
    </location>
</feature>
<dbReference type="GO" id="GO:0003886">
    <property type="term" value="F:DNA (cytosine-5-)-methyltransferase activity"/>
    <property type="evidence" value="ECO:0007669"/>
    <property type="project" value="UniProtKB-EC"/>
</dbReference>
<dbReference type="KEGG" id="mmed:Mame_02621"/>
<dbReference type="EC" id="2.1.1.37" evidence="1"/>
<dbReference type="PANTHER" id="PTHR10629:SF52">
    <property type="entry name" value="DNA (CYTOSINE-5)-METHYLTRANSFERASE 1"/>
    <property type="match status" value="1"/>
</dbReference>
<dbReference type="OrthoDB" id="9813719at2"/>
<reference evidence="9 10" key="1">
    <citation type="submission" date="2017-03" db="EMBL/GenBank/DDBJ databases">
        <title>Foreign affairs: Plasmid Transfer between Roseobacters and Rhizobia.</title>
        <authorList>
            <person name="Bartling P."/>
            <person name="Bunk B."/>
            <person name="Overmann J."/>
            <person name="Brinkmann H."/>
            <person name="Petersen J."/>
        </authorList>
    </citation>
    <scope>NUCLEOTIDE SEQUENCE [LARGE SCALE GENOMIC DNA]</scope>
    <source>
        <strain evidence="9 10">MACL11</strain>
    </source>
</reference>
<dbReference type="REBASE" id="192863">
    <property type="entry name" value="M.Mme17316ORF2621P"/>
</dbReference>
<dbReference type="GO" id="GO:0044027">
    <property type="term" value="P:negative regulation of gene expression via chromosomal CpG island methylation"/>
    <property type="evidence" value="ECO:0007669"/>
    <property type="project" value="TreeGrafter"/>
</dbReference>
<keyword evidence="4 7" id="KW-0949">S-adenosyl-L-methionine</keyword>
<dbReference type="AlphaFoldDB" id="A0A1U9Z2M2"/>
<dbReference type="PANTHER" id="PTHR10629">
    <property type="entry name" value="CYTOSINE-SPECIFIC METHYLTRANSFERASE"/>
    <property type="match status" value="1"/>
</dbReference>
<keyword evidence="3 7" id="KW-0808">Transferase</keyword>
<dbReference type="SUPFAM" id="SSF53335">
    <property type="entry name" value="S-adenosyl-L-methionine-dependent methyltransferases"/>
    <property type="match status" value="1"/>
</dbReference>
<dbReference type="InterPro" id="IPR001525">
    <property type="entry name" value="C5_MeTfrase"/>
</dbReference>
<dbReference type="Pfam" id="PF00145">
    <property type="entry name" value="DNA_methylase"/>
    <property type="match status" value="1"/>
</dbReference>
<evidence type="ECO:0000256" key="2">
    <source>
        <dbReference type="ARBA" id="ARBA00022603"/>
    </source>
</evidence>
<comment type="catalytic activity">
    <reaction evidence="6">
        <text>a 2'-deoxycytidine in DNA + S-adenosyl-L-methionine = a 5-methyl-2'-deoxycytidine in DNA + S-adenosyl-L-homocysteine + H(+)</text>
        <dbReference type="Rhea" id="RHEA:13681"/>
        <dbReference type="Rhea" id="RHEA-COMP:11369"/>
        <dbReference type="Rhea" id="RHEA-COMP:11370"/>
        <dbReference type="ChEBI" id="CHEBI:15378"/>
        <dbReference type="ChEBI" id="CHEBI:57856"/>
        <dbReference type="ChEBI" id="CHEBI:59789"/>
        <dbReference type="ChEBI" id="CHEBI:85452"/>
        <dbReference type="ChEBI" id="CHEBI:85454"/>
        <dbReference type="EC" id="2.1.1.37"/>
    </reaction>
</comment>
<organism evidence="9 10">
    <name type="scientific">Martelella mediterranea DSM 17316</name>
    <dbReference type="NCBI Taxonomy" id="1122214"/>
    <lineage>
        <taxon>Bacteria</taxon>
        <taxon>Pseudomonadati</taxon>
        <taxon>Pseudomonadota</taxon>
        <taxon>Alphaproteobacteria</taxon>
        <taxon>Hyphomicrobiales</taxon>
        <taxon>Aurantimonadaceae</taxon>
        <taxon>Martelella</taxon>
    </lineage>
</organism>
<dbReference type="PROSITE" id="PS51679">
    <property type="entry name" value="SAM_MT_C5"/>
    <property type="match status" value="1"/>
</dbReference>
<protein>
    <recommendedName>
        <fullName evidence="1">DNA (cytosine-5-)-methyltransferase</fullName>
        <ecNumber evidence="1">2.1.1.37</ecNumber>
    </recommendedName>
</protein>
<evidence type="ECO:0000256" key="7">
    <source>
        <dbReference type="PROSITE-ProRule" id="PRU01016"/>
    </source>
</evidence>
<evidence type="ECO:0000256" key="3">
    <source>
        <dbReference type="ARBA" id="ARBA00022679"/>
    </source>
</evidence>
<evidence type="ECO:0000256" key="4">
    <source>
        <dbReference type="ARBA" id="ARBA00022691"/>
    </source>
</evidence>
<evidence type="ECO:0000313" key="9">
    <source>
        <dbReference type="EMBL" id="AQZ51947.1"/>
    </source>
</evidence>
<dbReference type="STRING" id="1122214.Mame_02621"/>
<dbReference type="PROSITE" id="PS00095">
    <property type="entry name" value="C5_MTASE_2"/>
    <property type="match status" value="1"/>
</dbReference>
<dbReference type="PRINTS" id="PR00105">
    <property type="entry name" value="C5METTRFRASE"/>
</dbReference>
<evidence type="ECO:0000256" key="6">
    <source>
        <dbReference type="ARBA" id="ARBA00047422"/>
    </source>
</evidence>
<gene>
    <name evidence="9" type="primary">ydiO</name>
    <name evidence="9" type="ORF">Mame_02621</name>
</gene>
<dbReference type="InterPro" id="IPR031303">
    <property type="entry name" value="C5_meth_CS"/>
</dbReference>
<keyword evidence="2 7" id="KW-0489">Methyltransferase</keyword>
<dbReference type="GO" id="GO:0003677">
    <property type="term" value="F:DNA binding"/>
    <property type="evidence" value="ECO:0007669"/>
    <property type="project" value="TreeGrafter"/>
</dbReference>
<evidence type="ECO:0000256" key="1">
    <source>
        <dbReference type="ARBA" id="ARBA00011975"/>
    </source>
</evidence>
<dbReference type="GO" id="GO:0009307">
    <property type="term" value="P:DNA restriction-modification system"/>
    <property type="evidence" value="ECO:0007669"/>
    <property type="project" value="UniProtKB-KW"/>
</dbReference>
<keyword evidence="5" id="KW-0680">Restriction system</keyword>
<dbReference type="EMBL" id="CP020330">
    <property type="protein sequence ID" value="AQZ51947.1"/>
    <property type="molecule type" value="Genomic_DNA"/>
</dbReference>
<comment type="similarity">
    <text evidence="7 8">Belongs to the class I-like SAM-binding methyltransferase superfamily. C5-methyltransferase family.</text>
</comment>
<dbReference type="GO" id="GO:0032259">
    <property type="term" value="P:methylation"/>
    <property type="evidence" value="ECO:0007669"/>
    <property type="project" value="UniProtKB-KW"/>
</dbReference>
<dbReference type="Gene3D" id="3.90.120.10">
    <property type="entry name" value="DNA Methylase, subunit A, domain 2"/>
    <property type="match status" value="1"/>
</dbReference>